<name>A0A1S9RUT8_PENBI</name>
<gene>
    <name evidence="2" type="ORF">PEBR_17028</name>
</gene>
<reference evidence="3" key="1">
    <citation type="submission" date="2015-09" db="EMBL/GenBank/DDBJ databases">
        <authorList>
            <person name="Fill T.P."/>
            <person name="Baretta J.F."/>
            <person name="de Almeida L.G."/>
            <person name="Rocha M."/>
            <person name="de Souza D.H."/>
            <person name="Malavazi I."/>
            <person name="Cerdeira L.T."/>
            <person name="Hong H."/>
            <person name="Samborskyy M."/>
            <person name="de Vasconcelos A.T."/>
            <person name="Leadlay P."/>
            <person name="Rodrigues-Filho E."/>
        </authorList>
    </citation>
    <scope>NUCLEOTIDE SEQUENCE [LARGE SCALE GENOMIC DNA]</scope>
    <source>
        <strain evidence="3">LaBioMMi 136</strain>
    </source>
</reference>
<proteinExistence type="predicted"/>
<comment type="caution">
    <text evidence="2">The sequence shown here is derived from an EMBL/GenBank/DDBJ whole genome shotgun (WGS) entry which is preliminary data.</text>
</comment>
<accession>A0A1S9RUT8</accession>
<feature type="compositionally biased region" description="Low complexity" evidence="1">
    <location>
        <begin position="13"/>
        <end position="23"/>
    </location>
</feature>
<organism evidence="2 3">
    <name type="scientific">Penicillium brasilianum</name>
    <dbReference type="NCBI Taxonomy" id="104259"/>
    <lineage>
        <taxon>Eukaryota</taxon>
        <taxon>Fungi</taxon>
        <taxon>Dikarya</taxon>
        <taxon>Ascomycota</taxon>
        <taxon>Pezizomycotina</taxon>
        <taxon>Eurotiomycetes</taxon>
        <taxon>Eurotiomycetidae</taxon>
        <taxon>Eurotiales</taxon>
        <taxon>Aspergillaceae</taxon>
        <taxon>Penicillium</taxon>
    </lineage>
</organism>
<feature type="compositionally biased region" description="Polar residues" evidence="1">
    <location>
        <begin position="63"/>
        <end position="87"/>
    </location>
</feature>
<evidence type="ECO:0000313" key="3">
    <source>
        <dbReference type="Proteomes" id="UP000190744"/>
    </source>
</evidence>
<sequence>MKIEVPYAQEVETSPTSPKSSSKATPEVNAMTTSKSSPDTSPSTSTSSSTIASSTPPRVPSHITVTMSIATPGQLTDPNLTMEHSTCSDPESDSESDPDSHSDSEGESMPFEVQFASLLNLGYPGEDYYSSRYSIQLPSGYWLPNEISLEHVVENIPIIGFVNEYNQPIPSLDGPDIHLTLASIDTITRIGEENDQTAMLDLGQVFYLHGTRKGQINDAYAWIALRGNEDDKFVMSRRARNRLVPNWKSLIKDWEDFDECIIDTCHELRKMAIRGSSQAIHCAQVICAENGIDLVGVDIGDLVTGKVNDSHPAAKLLAAIQRVLVTAYAFEDTIEKMQAIVDNMEV</sequence>
<evidence type="ECO:0000256" key="1">
    <source>
        <dbReference type="SAM" id="MobiDB-lite"/>
    </source>
</evidence>
<feature type="compositionally biased region" description="Low complexity" evidence="1">
    <location>
        <begin position="32"/>
        <end position="56"/>
    </location>
</feature>
<dbReference type="EMBL" id="LJBN01000113">
    <property type="protein sequence ID" value="OOQ89252.1"/>
    <property type="molecule type" value="Genomic_DNA"/>
</dbReference>
<feature type="region of interest" description="Disordered" evidence="1">
    <location>
        <begin position="1"/>
        <end position="107"/>
    </location>
</feature>
<protein>
    <submittedName>
        <fullName evidence="2">Uncharacterized protein</fullName>
    </submittedName>
</protein>
<evidence type="ECO:0000313" key="2">
    <source>
        <dbReference type="EMBL" id="OOQ89252.1"/>
    </source>
</evidence>
<dbReference type="AlphaFoldDB" id="A0A1S9RUT8"/>
<dbReference type="Proteomes" id="UP000190744">
    <property type="component" value="Unassembled WGS sequence"/>
</dbReference>